<evidence type="ECO:0000313" key="3">
    <source>
        <dbReference type="Proteomes" id="UP000092124"/>
    </source>
</evidence>
<dbReference type="Proteomes" id="UP000092124">
    <property type="component" value="Unassembled WGS sequence"/>
</dbReference>
<gene>
    <name evidence="2" type="ORF">A6R68_08473</name>
</gene>
<comment type="caution">
    <text evidence="2">The sequence shown here is derived from an EMBL/GenBank/DDBJ whole genome shotgun (WGS) entry which is preliminary data.</text>
</comment>
<reference evidence="2 3" key="1">
    <citation type="submission" date="2016-06" db="EMBL/GenBank/DDBJ databases">
        <title>The Draft Genome Sequence and Annotation of the Desert Woodrat Neotoma lepida.</title>
        <authorList>
            <person name="Campbell M."/>
            <person name="Oakeson K.F."/>
            <person name="Yandell M."/>
            <person name="Halpert J.R."/>
            <person name="Dearing D."/>
        </authorList>
    </citation>
    <scope>NUCLEOTIDE SEQUENCE [LARGE SCALE GENOMIC DNA]</scope>
    <source>
        <strain evidence="2">417</strain>
        <tissue evidence="2">Liver</tissue>
    </source>
</reference>
<feature type="compositionally biased region" description="Basic and acidic residues" evidence="1">
    <location>
        <begin position="1"/>
        <end position="25"/>
    </location>
</feature>
<proteinExistence type="predicted"/>
<evidence type="ECO:0000313" key="2">
    <source>
        <dbReference type="EMBL" id="OBS60394.1"/>
    </source>
</evidence>
<dbReference type="EMBL" id="LZPO01107901">
    <property type="protein sequence ID" value="OBS60394.1"/>
    <property type="molecule type" value="Genomic_DNA"/>
</dbReference>
<feature type="region of interest" description="Disordered" evidence="1">
    <location>
        <begin position="1"/>
        <end position="95"/>
    </location>
</feature>
<feature type="compositionally biased region" description="Basic and acidic residues" evidence="1">
    <location>
        <begin position="36"/>
        <end position="47"/>
    </location>
</feature>
<accession>A0A1A6G3H7</accession>
<evidence type="ECO:0000256" key="1">
    <source>
        <dbReference type="SAM" id="MobiDB-lite"/>
    </source>
</evidence>
<protein>
    <submittedName>
        <fullName evidence="2">Uncharacterized protein</fullName>
    </submittedName>
</protein>
<dbReference type="AlphaFoldDB" id="A0A1A6G3H7"/>
<keyword evidence="3" id="KW-1185">Reference proteome</keyword>
<name>A0A1A6G3H7_NEOLE</name>
<organism evidence="2 3">
    <name type="scientific">Neotoma lepida</name>
    <name type="common">Desert woodrat</name>
    <dbReference type="NCBI Taxonomy" id="56216"/>
    <lineage>
        <taxon>Eukaryota</taxon>
        <taxon>Metazoa</taxon>
        <taxon>Chordata</taxon>
        <taxon>Craniata</taxon>
        <taxon>Vertebrata</taxon>
        <taxon>Euteleostomi</taxon>
        <taxon>Mammalia</taxon>
        <taxon>Eutheria</taxon>
        <taxon>Euarchontoglires</taxon>
        <taxon>Glires</taxon>
        <taxon>Rodentia</taxon>
        <taxon>Myomorpha</taxon>
        <taxon>Muroidea</taxon>
        <taxon>Cricetidae</taxon>
        <taxon>Neotominae</taxon>
        <taxon>Neotoma</taxon>
    </lineage>
</organism>
<feature type="compositionally biased region" description="Polar residues" evidence="1">
    <location>
        <begin position="75"/>
        <end position="95"/>
    </location>
</feature>
<sequence>MTDCSRKTARQRPETSQEQGKDNDLRVGIPDTPDVAQDKNAHLERKLGNIWGRDQGPEEKMDRGCIPMPIDKRGSNASTQKGPSPTSPRLLQQTT</sequence>